<dbReference type="InterPro" id="IPR029063">
    <property type="entry name" value="SAM-dependent_MTases_sf"/>
</dbReference>
<dbReference type="Gene3D" id="3.40.50.150">
    <property type="entry name" value="Vaccinia Virus protein VP39"/>
    <property type="match status" value="1"/>
</dbReference>
<keyword evidence="3 5" id="KW-0808">Transferase</keyword>
<name>H8GUT2_DEIGI</name>
<keyword evidence="6" id="KW-1185">Reference proteome</keyword>
<gene>
    <name evidence="5" type="ordered locus">DGo_CA0338</name>
</gene>
<sequence length="255" mass="27837">MTDSARQFDAQADRYAASEVHRAGASLPVLLEYAAPRPDDLALDVATGTGNTALALAPLVAEVTGVDLARKMLDHARLRAGAEGHAHARFVEGSAEALPYAARSFTLVTSRHAPHHFRDAGQFLAEAWRVLRPGGRLVLADQISPDPETRRWIDRYQTLRDPSHFTQRTVQDWRDLAASAGFAWVRDTLVPYHLEFAWWTETAGTPAAAVAELRALAAGLTPEQRGRAGLEFGPDGALLAHTEPMLVVRLEKPRG</sequence>
<comment type="similarity">
    <text evidence="1">Belongs to the methyltransferase superfamily.</text>
</comment>
<reference evidence="5 6" key="1">
    <citation type="journal article" date="2012" name="PLoS ONE">
        <title>Genome sequence and transcriptome analysis of the radioresistant bacterium Deinococcus gobiensis: insights into the extreme environmental adaptations.</title>
        <authorList>
            <person name="Yuan M."/>
            <person name="Chen M."/>
            <person name="Zhang W."/>
            <person name="Lu W."/>
            <person name="Wang J."/>
            <person name="Yang M."/>
            <person name="Zhao P."/>
            <person name="Tang R."/>
            <person name="Li X."/>
            <person name="Hao Y."/>
            <person name="Zhou Z."/>
            <person name="Zhan Y."/>
            <person name="Yu H."/>
            <person name="Teng C."/>
            <person name="Yan Y."/>
            <person name="Ping S."/>
            <person name="Wang Y."/>
            <person name="Lin M."/>
        </authorList>
    </citation>
    <scope>NUCLEOTIDE SEQUENCE [LARGE SCALE GENOMIC DNA]</scope>
    <source>
        <strain evidence="5 6">I-0</strain>
    </source>
</reference>
<dbReference type="HOGENOM" id="CLU_037990_10_0_0"/>
<feature type="domain" description="Methyltransferase type 11" evidence="4">
    <location>
        <begin position="43"/>
        <end position="139"/>
    </location>
</feature>
<dbReference type="InterPro" id="IPR013216">
    <property type="entry name" value="Methyltransf_11"/>
</dbReference>
<dbReference type="Pfam" id="PF08241">
    <property type="entry name" value="Methyltransf_11"/>
    <property type="match status" value="1"/>
</dbReference>
<evidence type="ECO:0000256" key="3">
    <source>
        <dbReference type="ARBA" id="ARBA00022679"/>
    </source>
</evidence>
<dbReference type="GO" id="GO:0032259">
    <property type="term" value="P:methylation"/>
    <property type="evidence" value="ECO:0007669"/>
    <property type="project" value="UniProtKB-KW"/>
</dbReference>
<evidence type="ECO:0000256" key="1">
    <source>
        <dbReference type="ARBA" id="ARBA00008361"/>
    </source>
</evidence>
<dbReference type="STRING" id="745776.DGo_CA0338"/>
<dbReference type="AlphaFoldDB" id="H8GUT2"/>
<proteinExistence type="inferred from homology"/>
<dbReference type="InterPro" id="IPR051052">
    <property type="entry name" value="Diverse_substrate_MTase"/>
</dbReference>
<evidence type="ECO:0000259" key="4">
    <source>
        <dbReference type="Pfam" id="PF08241"/>
    </source>
</evidence>
<evidence type="ECO:0000313" key="5">
    <source>
        <dbReference type="EMBL" id="AFD24265.1"/>
    </source>
</evidence>
<evidence type="ECO:0000256" key="2">
    <source>
        <dbReference type="ARBA" id="ARBA00022603"/>
    </source>
</evidence>
<dbReference type="KEGG" id="dgo:DGo_CA0338"/>
<dbReference type="GO" id="GO:0008757">
    <property type="term" value="F:S-adenosylmethionine-dependent methyltransferase activity"/>
    <property type="evidence" value="ECO:0007669"/>
    <property type="project" value="InterPro"/>
</dbReference>
<dbReference type="PANTHER" id="PTHR44942:SF4">
    <property type="entry name" value="METHYLTRANSFERASE TYPE 11 DOMAIN-CONTAINING PROTEIN"/>
    <property type="match status" value="1"/>
</dbReference>
<dbReference type="PANTHER" id="PTHR44942">
    <property type="entry name" value="METHYLTRANSF_11 DOMAIN-CONTAINING PROTEIN"/>
    <property type="match status" value="1"/>
</dbReference>
<evidence type="ECO:0000313" key="6">
    <source>
        <dbReference type="Proteomes" id="UP000007575"/>
    </source>
</evidence>
<dbReference type="CDD" id="cd02440">
    <property type="entry name" value="AdoMet_MTases"/>
    <property type="match status" value="1"/>
</dbReference>
<dbReference type="PATRIC" id="fig|745776.4.peg.345"/>
<protein>
    <submittedName>
        <fullName evidence="5">Methyltransferase, UbiE/COQ5 family</fullName>
    </submittedName>
</protein>
<dbReference type="eggNOG" id="COG2226">
    <property type="taxonomic scope" value="Bacteria"/>
</dbReference>
<dbReference type="RefSeq" id="WP_014683748.1">
    <property type="nucleotide sequence ID" value="NC_017790.1"/>
</dbReference>
<dbReference type="EMBL" id="CP002191">
    <property type="protein sequence ID" value="AFD24265.1"/>
    <property type="molecule type" value="Genomic_DNA"/>
</dbReference>
<organism evidence="5 6">
    <name type="scientific">Deinococcus gobiensis (strain DSM 21396 / JCM 16679 / CGMCC 1.7299 / I-0)</name>
    <dbReference type="NCBI Taxonomy" id="745776"/>
    <lineage>
        <taxon>Bacteria</taxon>
        <taxon>Thermotogati</taxon>
        <taxon>Deinococcota</taxon>
        <taxon>Deinococci</taxon>
        <taxon>Deinococcales</taxon>
        <taxon>Deinococcaceae</taxon>
        <taxon>Deinococcus</taxon>
    </lineage>
</organism>
<keyword evidence="2 5" id="KW-0489">Methyltransferase</keyword>
<dbReference type="Proteomes" id="UP000007575">
    <property type="component" value="Chromosome"/>
</dbReference>
<accession>H8GUT2</accession>
<dbReference type="SUPFAM" id="SSF53335">
    <property type="entry name" value="S-adenosyl-L-methionine-dependent methyltransferases"/>
    <property type="match status" value="1"/>
</dbReference>
<dbReference type="OrthoDB" id="43862at2"/>